<evidence type="ECO:0000259" key="1">
    <source>
        <dbReference type="Pfam" id="PF01471"/>
    </source>
</evidence>
<dbReference type="InterPro" id="IPR036366">
    <property type="entry name" value="PGBDSf"/>
</dbReference>
<dbReference type="Proteomes" id="UP000268857">
    <property type="component" value="Unassembled WGS sequence"/>
</dbReference>
<dbReference type="EMBL" id="RSCJ01000003">
    <property type="protein sequence ID" value="RUR85099.1"/>
    <property type="molecule type" value="Genomic_DNA"/>
</dbReference>
<dbReference type="Pfam" id="PF01471">
    <property type="entry name" value="PG_binding_1"/>
    <property type="match status" value="1"/>
</dbReference>
<organism evidence="2 3">
    <name type="scientific">Chlorogloeopsis fritschii PCC 6912</name>
    <dbReference type="NCBI Taxonomy" id="211165"/>
    <lineage>
        <taxon>Bacteria</taxon>
        <taxon>Bacillati</taxon>
        <taxon>Cyanobacteriota</taxon>
        <taxon>Cyanophyceae</taxon>
        <taxon>Nostocales</taxon>
        <taxon>Chlorogloeopsidaceae</taxon>
        <taxon>Chlorogloeopsis</taxon>
    </lineage>
</organism>
<reference evidence="2 3" key="1">
    <citation type="journal article" date="2019" name="Genome Biol. Evol.">
        <title>Day and night: Metabolic profiles and evolutionary relationships of six axenic non-marine cyanobacteria.</title>
        <authorList>
            <person name="Will S.E."/>
            <person name="Henke P."/>
            <person name="Boedeker C."/>
            <person name="Huang S."/>
            <person name="Brinkmann H."/>
            <person name="Rohde M."/>
            <person name="Jarek M."/>
            <person name="Friedl T."/>
            <person name="Seufert S."/>
            <person name="Schumacher M."/>
            <person name="Overmann J."/>
            <person name="Neumann-Schaal M."/>
            <person name="Petersen J."/>
        </authorList>
    </citation>
    <scope>NUCLEOTIDE SEQUENCE [LARGE SCALE GENOMIC DNA]</scope>
    <source>
        <strain evidence="2 3">PCC 6912</strain>
    </source>
</reference>
<dbReference type="SUPFAM" id="SSF47090">
    <property type="entry name" value="PGBD-like"/>
    <property type="match status" value="1"/>
</dbReference>
<dbReference type="AlphaFoldDB" id="A0A433NP41"/>
<dbReference type="RefSeq" id="WP_016874995.1">
    <property type="nucleotide sequence ID" value="NZ_AJLN01000108.1"/>
</dbReference>
<gene>
    <name evidence="2" type="ORF">PCC6912_12150</name>
</gene>
<comment type="caution">
    <text evidence="2">The sequence shown here is derived from an EMBL/GenBank/DDBJ whole genome shotgun (WGS) entry which is preliminary data.</text>
</comment>
<keyword evidence="3" id="KW-1185">Reference proteome</keyword>
<evidence type="ECO:0000313" key="3">
    <source>
        <dbReference type="Proteomes" id="UP000268857"/>
    </source>
</evidence>
<dbReference type="InterPro" id="IPR002477">
    <property type="entry name" value="Peptidoglycan-bd-like"/>
</dbReference>
<proteinExistence type="predicted"/>
<feature type="domain" description="Peptidoglycan binding-like" evidence="1">
    <location>
        <begin position="25"/>
        <end position="77"/>
    </location>
</feature>
<dbReference type="OrthoDB" id="515889at2"/>
<accession>A0A433NP41</accession>
<dbReference type="Gene3D" id="1.10.101.10">
    <property type="entry name" value="PGBD-like superfamily/PGBD"/>
    <property type="match status" value="1"/>
</dbReference>
<protein>
    <recommendedName>
        <fullName evidence="1">Peptidoglycan binding-like domain-containing protein</fullName>
    </recommendedName>
</protein>
<name>A0A433NP41_CHLFR</name>
<dbReference type="InterPro" id="IPR036365">
    <property type="entry name" value="PGBD-like_sf"/>
</dbReference>
<dbReference type="STRING" id="211165.GCA_000317285_04448"/>
<sequence length="304" mass="34122">MKLQEFLGTDTKYGLEAIADDAELARQIQILLIGLGLLEPPADGKFGPISVAALKKFQSLTNTTETDFIGAETAKKLIETKPEDLPKPPLKLSNDLASRIVKYMQAMNYQVFTGLKEYNITYVEGMNGDGSLNKDNKNEFNDRRIVIEIVDGVPKIVDHWQATTEPGAYYTYKPMNRAGAARIQFGQYKAWAVGYHGNADRHEALIQVAPITVCRDFNKDFKRTGDKLDTGLFLVNQHWGYDAPSNDIKNASAGCLVGRMRQGHREFMAIVKQDRRYVTNNNYVFYTTVIPGDDLVKKFPATAR</sequence>
<evidence type="ECO:0000313" key="2">
    <source>
        <dbReference type="EMBL" id="RUR85099.1"/>
    </source>
</evidence>